<dbReference type="AlphaFoldDB" id="A0A5C6M1V7"/>
<reference evidence="7 8" key="1">
    <citation type="submission" date="2019-08" db="EMBL/GenBank/DDBJ databases">
        <title>100 year-old enigma solved: identification of Planctomyces bekefii, the type genus and species of the phylum Planctomycetes.</title>
        <authorList>
            <person name="Svetlana D.N."/>
            <person name="Overmann J."/>
        </authorList>
    </citation>
    <scope>NUCLEOTIDE SEQUENCE [LARGE SCALE GENOMIC DNA]</scope>
    <source>
        <strain evidence="7">Phe10_nw2017</strain>
    </source>
</reference>
<evidence type="ECO:0000256" key="5">
    <source>
        <dbReference type="PROSITE-ProRule" id="PRU01240"/>
    </source>
</evidence>
<dbReference type="PANTHER" id="PTHR43806">
    <property type="entry name" value="PEPTIDASE S8"/>
    <property type="match status" value="1"/>
</dbReference>
<dbReference type="PROSITE" id="PS50853">
    <property type="entry name" value="FN3"/>
    <property type="match status" value="1"/>
</dbReference>
<dbReference type="SMART" id="SM00060">
    <property type="entry name" value="FN3"/>
    <property type="match status" value="1"/>
</dbReference>
<proteinExistence type="inferred from homology"/>
<dbReference type="PROSITE" id="PS51892">
    <property type="entry name" value="SUBTILASE"/>
    <property type="match status" value="1"/>
</dbReference>
<dbReference type="EMBL" id="SRHE01000529">
    <property type="protein sequence ID" value="TWW08730.1"/>
    <property type="molecule type" value="Genomic_DNA"/>
</dbReference>
<dbReference type="Gene3D" id="3.40.50.200">
    <property type="entry name" value="Peptidase S8/S53 domain"/>
    <property type="match status" value="1"/>
</dbReference>
<gene>
    <name evidence="7" type="ORF">E3A20_21410</name>
</gene>
<dbReference type="InterPro" id="IPR015914">
    <property type="entry name" value="PAPs_N"/>
</dbReference>
<evidence type="ECO:0000259" key="6">
    <source>
        <dbReference type="PROSITE" id="PS50853"/>
    </source>
</evidence>
<keyword evidence="2" id="KW-0645">Protease</keyword>
<dbReference type="GO" id="GO:0003993">
    <property type="term" value="F:acid phosphatase activity"/>
    <property type="evidence" value="ECO:0007669"/>
    <property type="project" value="InterPro"/>
</dbReference>
<evidence type="ECO:0000313" key="7">
    <source>
        <dbReference type="EMBL" id="TWW08730.1"/>
    </source>
</evidence>
<dbReference type="Proteomes" id="UP000321083">
    <property type="component" value="Unassembled WGS sequence"/>
</dbReference>
<comment type="similarity">
    <text evidence="1 5">Belongs to the peptidase S8 family.</text>
</comment>
<dbReference type="SUPFAM" id="SSF49363">
    <property type="entry name" value="Purple acid phosphatase, N-terminal domain"/>
    <property type="match status" value="1"/>
</dbReference>
<evidence type="ECO:0000313" key="8">
    <source>
        <dbReference type="Proteomes" id="UP000321083"/>
    </source>
</evidence>
<feature type="non-terminal residue" evidence="7">
    <location>
        <position position="1"/>
    </location>
</feature>
<sequence length="607" mass="63778">FGATTVDIGAAGAGVLSTVPVNSYAVFDGTSMATPHVAGAIGLYASVHSTVQSAASIRAAILNSAVPTTSLNGKVATNGRLNVYNAIRSSNFIYLDKSVYRSNGLVTMTVSHAAANTSATVVNTVTVQISSTTESSPLNVTLTETGVNTGVFTGTAQLAPGAAIPDSLLQVVHADAIIAVYPSLGLIDRAVVDDFPPVISNVLATAASSTADITWDTDEPADELVRYGTSPGSLTQSTSSAALRSAHSLKITGLSPSTVYFYQVQSTDEAGNIAVSQIESFTTQSAPDILFVDDDNGAADEQFFDYALLANQVAYDTWNVAALGFSPTAADLASYKMVIWNTGYDFSSAILPADEAAISAYLDNGGRIYISGQDVFWSGVSANFQTSYLKVADYFDDLVTYDHTETGIAGHPIGRNLSLTATLPPSFNSFFVDELLPTPDAEGFLLHNDPSGFYPFSSVSYRGDYDNGGFGMVFTTLPFESISPIDVAPNDSATVMRRIIEYLIGPLPGTIDIELPVYGLNQAPLITVRDSAPNVDYFAVDTTTVEVYSSSELTPITVVLTETDVDSGIFTGTFQLGPAPVDPADSILQVVKDSICDTAMLPASSVD</sequence>
<dbReference type="GO" id="GO:0004252">
    <property type="term" value="F:serine-type endopeptidase activity"/>
    <property type="evidence" value="ECO:0007669"/>
    <property type="project" value="InterPro"/>
</dbReference>
<feature type="domain" description="Fibronectin type-III" evidence="6">
    <location>
        <begin position="196"/>
        <end position="286"/>
    </location>
</feature>
<evidence type="ECO:0000256" key="3">
    <source>
        <dbReference type="ARBA" id="ARBA00022801"/>
    </source>
</evidence>
<dbReference type="Gene3D" id="2.60.40.380">
    <property type="entry name" value="Purple acid phosphatase-like, N-terminal"/>
    <property type="match status" value="1"/>
</dbReference>
<dbReference type="GO" id="GO:0046872">
    <property type="term" value="F:metal ion binding"/>
    <property type="evidence" value="ECO:0007669"/>
    <property type="project" value="InterPro"/>
</dbReference>
<dbReference type="SUPFAM" id="SSF52743">
    <property type="entry name" value="Subtilisin-like"/>
    <property type="match status" value="1"/>
</dbReference>
<dbReference type="InterPro" id="IPR036852">
    <property type="entry name" value="Peptidase_S8/S53_dom_sf"/>
</dbReference>
<dbReference type="InterPro" id="IPR050131">
    <property type="entry name" value="Peptidase_S8_subtilisin-like"/>
</dbReference>
<evidence type="ECO:0000256" key="1">
    <source>
        <dbReference type="ARBA" id="ARBA00011073"/>
    </source>
</evidence>
<dbReference type="PANTHER" id="PTHR43806:SF11">
    <property type="entry name" value="CEREVISIN-RELATED"/>
    <property type="match status" value="1"/>
</dbReference>
<comment type="caution">
    <text evidence="7">The sequence shown here is derived from an EMBL/GenBank/DDBJ whole genome shotgun (WGS) entry which is preliminary data.</text>
</comment>
<dbReference type="GO" id="GO:0006508">
    <property type="term" value="P:proteolysis"/>
    <property type="evidence" value="ECO:0007669"/>
    <property type="project" value="UniProtKB-KW"/>
</dbReference>
<protein>
    <recommendedName>
        <fullName evidence="6">Fibronectin type-III domain-containing protein</fullName>
    </recommendedName>
</protein>
<dbReference type="Pfam" id="PF00082">
    <property type="entry name" value="Peptidase_S8"/>
    <property type="match status" value="1"/>
</dbReference>
<dbReference type="CDD" id="cd00063">
    <property type="entry name" value="FN3"/>
    <property type="match status" value="1"/>
</dbReference>
<accession>A0A5C6M1V7</accession>
<dbReference type="PROSITE" id="PS00138">
    <property type="entry name" value="SUBTILASE_SER"/>
    <property type="match status" value="1"/>
</dbReference>
<evidence type="ECO:0000256" key="4">
    <source>
        <dbReference type="ARBA" id="ARBA00022825"/>
    </source>
</evidence>
<keyword evidence="4" id="KW-0720">Serine protease</keyword>
<evidence type="ECO:0000256" key="2">
    <source>
        <dbReference type="ARBA" id="ARBA00022670"/>
    </source>
</evidence>
<keyword evidence="3" id="KW-0378">Hydrolase</keyword>
<comment type="caution">
    <text evidence="5">Lacks conserved residue(s) required for the propagation of feature annotation.</text>
</comment>
<reference evidence="7 8" key="2">
    <citation type="submission" date="2019-08" db="EMBL/GenBank/DDBJ databases">
        <authorList>
            <person name="Henke P."/>
        </authorList>
    </citation>
    <scope>NUCLEOTIDE SEQUENCE [LARGE SCALE GENOMIC DNA]</scope>
    <source>
        <strain evidence="7">Phe10_nw2017</strain>
    </source>
</reference>
<dbReference type="InterPro" id="IPR003961">
    <property type="entry name" value="FN3_dom"/>
</dbReference>
<name>A0A5C6M1V7_9PLAN</name>
<keyword evidence="8" id="KW-1185">Reference proteome</keyword>
<dbReference type="InterPro" id="IPR023828">
    <property type="entry name" value="Peptidase_S8_Ser-AS"/>
</dbReference>
<dbReference type="InterPro" id="IPR000209">
    <property type="entry name" value="Peptidase_S8/S53_dom"/>
</dbReference>
<dbReference type="Pfam" id="PF16656">
    <property type="entry name" value="Pur_ac_phosph_N"/>
    <property type="match status" value="1"/>
</dbReference>
<organism evidence="7 8">
    <name type="scientific">Planctomyces bekefii</name>
    <dbReference type="NCBI Taxonomy" id="1653850"/>
    <lineage>
        <taxon>Bacteria</taxon>
        <taxon>Pseudomonadati</taxon>
        <taxon>Planctomycetota</taxon>
        <taxon>Planctomycetia</taxon>
        <taxon>Planctomycetales</taxon>
        <taxon>Planctomycetaceae</taxon>
        <taxon>Planctomyces</taxon>
    </lineage>
</organism>
<dbReference type="InterPro" id="IPR008963">
    <property type="entry name" value="Purple_acid_Pase-like_N"/>
</dbReference>